<reference evidence="2 3" key="1">
    <citation type="journal article" date="2016" name="Int. J. Syst. Evol. Microbiol.">
        <title>Oceanobacillus halophilus sp. nov., a novel moderately halophilic bacterium from a hypersaline lake.</title>
        <authorList>
            <person name="Amoozegar M.A."/>
            <person name="Bagheri M."/>
            <person name="Makhdoumi A."/>
            <person name="Nikou M.M."/>
            <person name="Fazeli S.A.S."/>
            <person name="Schumann P."/>
            <person name="Sproer C."/>
            <person name="Sanchez-Porro C."/>
            <person name="Ventosa A."/>
        </authorList>
    </citation>
    <scope>NUCLEOTIDE SEQUENCE [LARGE SCALE GENOMIC DNA]</scope>
    <source>
        <strain evidence="2 3">DSM 23996</strain>
    </source>
</reference>
<gene>
    <name evidence="2" type="ORF">D8M06_07345</name>
</gene>
<keyword evidence="1" id="KW-0175">Coiled coil</keyword>
<name>A0A495A5C6_9BACI</name>
<dbReference type="Pfam" id="PF16888">
    <property type="entry name" value="YwqH-like"/>
    <property type="match status" value="1"/>
</dbReference>
<dbReference type="EMBL" id="RBZP01000003">
    <property type="protein sequence ID" value="RKQ34723.1"/>
    <property type="molecule type" value="Genomic_DNA"/>
</dbReference>
<keyword evidence="3" id="KW-1185">Reference proteome</keyword>
<accession>A0A495A5C6</accession>
<protein>
    <submittedName>
        <fullName evidence="2">DUF5082 domain-containing protein</fullName>
    </submittedName>
</protein>
<feature type="coiled-coil region" evidence="1">
    <location>
        <begin position="91"/>
        <end position="118"/>
    </location>
</feature>
<sequence>MASLFFINSQINSIHYSIHVMNQRLEQKRNDLQRLNTASTQLSNCKSEFINQKDLCLKPELMANSWHGQLANNFDTYRQSELQVSYLTLPNEQLANTISQLEDKISEIRAEIESLQSGIASHNSRLHSLYDQRREELSRSE</sequence>
<dbReference type="Proteomes" id="UP000269301">
    <property type="component" value="Unassembled WGS sequence"/>
</dbReference>
<dbReference type="Gene3D" id="1.20.5.170">
    <property type="match status" value="1"/>
</dbReference>
<comment type="caution">
    <text evidence="2">The sequence shown here is derived from an EMBL/GenBank/DDBJ whole genome shotgun (WGS) entry which is preliminary data.</text>
</comment>
<dbReference type="InterPro" id="IPR031681">
    <property type="entry name" value="YwqH-like"/>
</dbReference>
<evidence type="ECO:0000256" key="1">
    <source>
        <dbReference type="SAM" id="Coils"/>
    </source>
</evidence>
<evidence type="ECO:0000313" key="3">
    <source>
        <dbReference type="Proteomes" id="UP000269301"/>
    </source>
</evidence>
<proteinExistence type="predicted"/>
<dbReference type="OrthoDB" id="2454201at2"/>
<dbReference type="AlphaFoldDB" id="A0A495A5C6"/>
<evidence type="ECO:0000313" key="2">
    <source>
        <dbReference type="EMBL" id="RKQ34723.1"/>
    </source>
</evidence>
<dbReference type="RefSeq" id="WP_121203756.1">
    <property type="nucleotide sequence ID" value="NZ_RBZP01000003.1"/>
</dbReference>
<organism evidence="2 3">
    <name type="scientific">Oceanobacillus halophilus</name>
    <dbReference type="NCBI Taxonomy" id="930130"/>
    <lineage>
        <taxon>Bacteria</taxon>
        <taxon>Bacillati</taxon>
        <taxon>Bacillota</taxon>
        <taxon>Bacilli</taxon>
        <taxon>Bacillales</taxon>
        <taxon>Bacillaceae</taxon>
        <taxon>Oceanobacillus</taxon>
    </lineage>
</organism>